<evidence type="ECO:0000256" key="3">
    <source>
        <dbReference type="ARBA" id="ARBA00022842"/>
    </source>
</evidence>
<keyword evidence="3" id="KW-0460">Magnesium</keyword>
<sequence>MNKGAPVLKAIFFDMDETLCGTSQADKIAGQEFADWIAHTYPQITDSTAFVQRYLQGVYKKLNDEFPQLIALLPDENAFRCGLIQTILAEQGIEIDAEQAQQAQSFFDSARMGAFTFFPGVKEMLTELRQHYKLVVITNGPIFSQHPKLQATQMSEWVDHIIVGGEEPEEKPAASIFHKALNLVDAKPEEAIHIGDSLPADIAGANNMGILSVWVNEAGTANPTDIKPNYEVKETVELNEILKTLAQ</sequence>
<dbReference type="InterPro" id="IPR006439">
    <property type="entry name" value="HAD-SF_hydro_IA"/>
</dbReference>
<name>A7N1A3_VIBC1</name>
<evidence type="ECO:0000313" key="4">
    <source>
        <dbReference type="EMBL" id="ABU69493.1"/>
    </source>
</evidence>
<evidence type="ECO:0000256" key="1">
    <source>
        <dbReference type="ARBA" id="ARBA00001946"/>
    </source>
</evidence>
<dbReference type="Proteomes" id="UP000008152">
    <property type="component" value="Chromosome I"/>
</dbReference>
<keyword evidence="2" id="KW-0378">Hydrolase</keyword>
<comment type="cofactor">
    <cofactor evidence="1">
        <name>Mg(2+)</name>
        <dbReference type="ChEBI" id="CHEBI:18420"/>
    </cofactor>
</comment>
<evidence type="ECO:0000313" key="5">
    <source>
        <dbReference type="Proteomes" id="UP000008152"/>
    </source>
</evidence>
<dbReference type="GO" id="GO:0046380">
    <property type="term" value="P:N-acetylneuraminate biosynthetic process"/>
    <property type="evidence" value="ECO:0007669"/>
    <property type="project" value="TreeGrafter"/>
</dbReference>
<evidence type="ECO:0000256" key="2">
    <source>
        <dbReference type="ARBA" id="ARBA00022801"/>
    </source>
</evidence>
<dbReference type="GO" id="GO:0050124">
    <property type="term" value="F:N-acylneuraminate-9-phosphatase activity"/>
    <property type="evidence" value="ECO:0007669"/>
    <property type="project" value="TreeGrafter"/>
</dbReference>
<dbReference type="Gene3D" id="3.40.50.1000">
    <property type="entry name" value="HAD superfamily/HAD-like"/>
    <property type="match status" value="1"/>
</dbReference>
<dbReference type="SFLD" id="SFLDG01129">
    <property type="entry name" value="C1.5:_HAD__Beta-PGM__Phosphata"/>
    <property type="match status" value="1"/>
</dbReference>
<dbReference type="InterPro" id="IPR036412">
    <property type="entry name" value="HAD-like_sf"/>
</dbReference>
<dbReference type="SUPFAM" id="SSF56784">
    <property type="entry name" value="HAD-like"/>
    <property type="match status" value="1"/>
</dbReference>
<protein>
    <recommendedName>
        <fullName evidence="6">HAD family hydrolase</fullName>
    </recommendedName>
</protein>
<dbReference type="NCBIfam" id="TIGR01549">
    <property type="entry name" value="HAD-SF-IA-v1"/>
    <property type="match status" value="1"/>
</dbReference>
<dbReference type="NCBIfam" id="TIGR01509">
    <property type="entry name" value="HAD-SF-IA-v3"/>
    <property type="match status" value="1"/>
</dbReference>
<accession>A7N1A3</accession>
<dbReference type="AlphaFoldDB" id="A7N1A3"/>
<dbReference type="PANTHER" id="PTHR46470:SF3">
    <property type="entry name" value="N-ACYLNEURAMINATE-9-PHOSPHATASE"/>
    <property type="match status" value="1"/>
</dbReference>
<dbReference type="Pfam" id="PF00702">
    <property type="entry name" value="Hydrolase"/>
    <property type="match status" value="1"/>
</dbReference>
<dbReference type="PANTHER" id="PTHR46470">
    <property type="entry name" value="N-ACYLNEURAMINATE-9-PHOSPHATASE"/>
    <property type="match status" value="1"/>
</dbReference>
<dbReference type="InterPro" id="IPR023214">
    <property type="entry name" value="HAD_sf"/>
</dbReference>
<reference evidence="4 5" key="1">
    <citation type="submission" date="2007-08" db="EMBL/GenBank/DDBJ databases">
        <authorList>
            <consortium name="The Vibrio harveyi Genome Sequencing Project"/>
            <person name="Bassler B."/>
            <person name="Clifton S.W."/>
            <person name="Fulton L."/>
            <person name="Delehaunty K."/>
            <person name="Fronick C."/>
            <person name="Harrison M."/>
            <person name="Markivic C."/>
            <person name="Fulton R."/>
            <person name="Tin-Wollam A.-M."/>
            <person name="Shah N."/>
            <person name="Pepin K."/>
            <person name="Nash W."/>
            <person name="Thiruvilangam P."/>
            <person name="Bhonagiri V."/>
            <person name="Waters C."/>
            <person name="Tu K.C."/>
            <person name="Irgon J."/>
            <person name="Wilson R.K."/>
        </authorList>
    </citation>
    <scope>NUCLEOTIDE SEQUENCE [LARGE SCALE GENOMIC DNA]</scope>
    <source>
        <strain evidence="5">ATCC BAA-1116 / BB120</strain>
    </source>
</reference>
<dbReference type="CDD" id="cd04305">
    <property type="entry name" value="HAD_Neu5Ac-Pase_like"/>
    <property type="match status" value="1"/>
</dbReference>
<gene>
    <name evidence="4" type="ordered locus">VIBHAR_00490</name>
</gene>
<proteinExistence type="predicted"/>
<dbReference type="EMBL" id="CP000789">
    <property type="protein sequence ID" value="ABU69493.1"/>
    <property type="molecule type" value="Genomic_DNA"/>
</dbReference>
<dbReference type="InterPro" id="IPR051400">
    <property type="entry name" value="HAD-like_hydrolase"/>
</dbReference>
<dbReference type="SFLD" id="SFLDS00003">
    <property type="entry name" value="Haloacid_Dehalogenase"/>
    <property type="match status" value="1"/>
</dbReference>
<dbReference type="PATRIC" id="fig|338187.25.peg.2113"/>
<dbReference type="KEGG" id="vha:VIBHAR_00490"/>
<organism evidence="4 5">
    <name type="scientific">Vibrio campbellii (strain ATCC BAA-1116)</name>
    <dbReference type="NCBI Taxonomy" id="2902295"/>
    <lineage>
        <taxon>Bacteria</taxon>
        <taxon>Pseudomonadati</taxon>
        <taxon>Pseudomonadota</taxon>
        <taxon>Gammaproteobacteria</taxon>
        <taxon>Vibrionales</taxon>
        <taxon>Vibrionaceae</taxon>
        <taxon>Vibrio</taxon>
    </lineage>
</organism>
<dbReference type="Gene3D" id="1.20.120.710">
    <property type="entry name" value="Haloacid dehalogenase hydrolase-like domain"/>
    <property type="match status" value="1"/>
</dbReference>
<evidence type="ECO:0008006" key="6">
    <source>
        <dbReference type="Google" id="ProtNLM"/>
    </source>
</evidence>